<evidence type="ECO:0000256" key="1">
    <source>
        <dbReference type="SAM" id="MobiDB-lite"/>
    </source>
</evidence>
<gene>
    <name evidence="2" type="ORF">Mal52_10720</name>
</gene>
<accession>A0A517ZJD3</accession>
<reference evidence="2 3" key="1">
    <citation type="submission" date="2019-02" db="EMBL/GenBank/DDBJ databases">
        <title>Deep-cultivation of Planctomycetes and their phenomic and genomic characterization uncovers novel biology.</title>
        <authorList>
            <person name="Wiegand S."/>
            <person name="Jogler M."/>
            <person name="Boedeker C."/>
            <person name="Pinto D."/>
            <person name="Vollmers J."/>
            <person name="Rivas-Marin E."/>
            <person name="Kohn T."/>
            <person name="Peeters S.H."/>
            <person name="Heuer A."/>
            <person name="Rast P."/>
            <person name="Oberbeckmann S."/>
            <person name="Bunk B."/>
            <person name="Jeske O."/>
            <person name="Meyerdierks A."/>
            <person name="Storesund J.E."/>
            <person name="Kallscheuer N."/>
            <person name="Luecker S."/>
            <person name="Lage O.M."/>
            <person name="Pohl T."/>
            <person name="Merkel B.J."/>
            <person name="Hornburger P."/>
            <person name="Mueller R.-W."/>
            <person name="Bruemmer F."/>
            <person name="Labrenz M."/>
            <person name="Spormann A.M."/>
            <person name="Op den Camp H."/>
            <person name="Overmann J."/>
            <person name="Amann R."/>
            <person name="Jetten M.S.M."/>
            <person name="Mascher T."/>
            <person name="Medema M.H."/>
            <person name="Devos D.P."/>
            <person name="Kaster A.-K."/>
            <person name="Ovreas L."/>
            <person name="Rohde M."/>
            <person name="Galperin M.Y."/>
            <person name="Jogler C."/>
        </authorList>
    </citation>
    <scope>NUCLEOTIDE SEQUENCE [LARGE SCALE GENOMIC DNA]</scope>
    <source>
        <strain evidence="2 3">Mal52</strain>
    </source>
</reference>
<dbReference type="Proteomes" id="UP000319383">
    <property type="component" value="Chromosome"/>
</dbReference>
<sequence>MIPTERGLFIRQKSQEDHLERQPFQFDSQKVGRLEQAKPRAQTFDIPTPLPLGADYVRPQPPIVSQRN</sequence>
<proteinExistence type="predicted"/>
<organism evidence="2 3">
    <name type="scientific">Symmachiella dynata</name>
    <dbReference type="NCBI Taxonomy" id="2527995"/>
    <lineage>
        <taxon>Bacteria</taxon>
        <taxon>Pseudomonadati</taxon>
        <taxon>Planctomycetota</taxon>
        <taxon>Planctomycetia</taxon>
        <taxon>Planctomycetales</taxon>
        <taxon>Planctomycetaceae</taxon>
        <taxon>Symmachiella</taxon>
    </lineage>
</organism>
<dbReference type="EMBL" id="CP036276">
    <property type="protein sequence ID" value="QDU42605.1"/>
    <property type="molecule type" value="Genomic_DNA"/>
</dbReference>
<dbReference type="AlphaFoldDB" id="A0A517ZJD3"/>
<evidence type="ECO:0000313" key="3">
    <source>
        <dbReference type="Proteomes" id="UP000319383"/>
    </source>
</evidence>
<feature type="region of interest" description="Disordered" evidence="1">
    <location>
        <begin position="1"/>
        <end position="22"/>
    </location>
</feature>
<name>A0A517ZJD3_9PLAN</name>
<protein>
    <submittedName>
        <fullName evidence="2">Uncharacterized protein</fullName>
    </submittedName>
</protein>
<keyword evidence="3" id="KW-1185">Reference proteome</keyword>
<dbReference type="KEGG" id="sdyn:Mal52_10720"/>
<feature type="region of interest" description="Disordered" evidence="1">
    <location>
        <begin position="41"/>
        <end position="68"/>
    </location>
</feature>
<evidence type="ECO:0000313" key="2">
    <source>
        <dbReference type="EMBL" id="QDU42605.1"/>
    </source>
</evidence>